<proteinExistence type="predicted"/>
<reference evidence="1" key="1">
    <citation type="journal article" date="2019" name="MBio">
        <title>Virus Genomes from Deep Sea Sediments Expand the Ocean Megavirome and Support Independent Origins of Viral Gigantism.</title>
        <authorList>
            <person name="Backstrom D."/>
            <person name="Yutin N."/>
            <person name="Jorgensen S.L."/>
            <person name="Dharamshi J."/>
            <person name="Homa F."/>
            <person name="Zaremba-Niedwiedzka K."/>
            <person name="Spang A."/>
            <person name="Wolf Y.I."/>
            <person name="Koonin E.V."/>
            <person name="Ettema T.J."/>
        </authorList>
    </citation>
    <scope>NUCLEOTIDE SEQUENCE</scope>
</reference>
<organism evidence="1">
    <name type="scientific">Marseillevirus LCMAC201</name>
    <dbReference type="NCBI Taxonomy" id="2506605"/>
    <lineage>
        <taxon>Viruses</taxon>
        <taxon>Varidnaviria</taxon>
        <taxon>Bamfordvirae</taxon>
        <taxon>Nucleocytoviricota</taxon>
        <taxon>Megaviricetes</taxon>
        <taxon>Pimascovirales</taxon>
        <taxon>Pimascovirales incertae sedis</taxon>
        <taxon>Marseilleviridae</taxon>
    </lineage>
</organism>
<protein>
    <submittedName>
        <fullName evidence="1">Uncharacterized protein</fullName>
    </submittedName>
</protein>
<evidence type="ECO:0000313" key="1">
    <source>
        <dbReference type="EMBL" id="QBK87366.1"/>
    </source>
</evidence>
<accession>A0A481YY26</accession>
<dbReference type="EMBL" id="MK500349">
    <property type="protein sequence ID" value="QBK87366.1"/>
    <property type="molecule type" value="Genomic_DNA"/>
</dbReference>
<name>A0A481YY26_9VIRU</name>
<sequence length="138" mass="16147">MVMTFYSRYQDCGTEFSDFYVNTPRVSTTRNHTPDFINLRWGNDLDPNEAVVEFYNYYSILPHQQARTFTTRGSFGIYPVTTPDMQVPIAGTIAVPPYAQRFRVRLNRNGPLVTNFVPVKNNGMYYYEAGKIYEFYDF</sequence>
<gene>
    <name evidence="1" type="ORF">LCMAC201_02760</name>
</gene>